<dbReference type="Pfam" id="PF13180">
    <property type="entry name" value="PDZ_2"/>
    <property type="match status" value="1"/>
</dbReference>
<dbReference type="Pfam" id="PF13365">
    <property type="entry name" value="Trypsin_2"/>
    <property type="match status" value="1"/>
</dbReference>
<dbReference type="PRINTS" id="PR00834">
    <property type="entry name" value="PROTEASES2C"/>
</dbReference>
<dbReference type="EMBL" id="JARXIC010000025">
    <property type="protein sequence ID" value="MDQ8195524.1"/>
    <property type="molecule type" value="Genomic_DNA"/>
</dbReference>
<evidence type="ECO:0000256" key="4">
    <source>
        <dbReference type="ARBA" id="ARBA00022737"/>
    </source>
</evidence>
<comment type="similarity">
    <text evidence="1">Belongs to the peptidase S1C family.</text>
</comment>
<gene>
    <name evidence="9" type="ORF">QEH59_13910</name>
</gene>
<name>A0ABU1ALA0_9BACT</name>
<reference evidence="9 10" key="1">
    <citation type="submission" date="2023-04" db="EMBL/GenBank/DDBJ databases">
        <title>A novel bacteria isolated from coastal sediment.</title>
        <authorList>
            <person name="Liu X.-J."/>
            <person name="Du Z.-J."/>
        </authorList>
    </citation>
    <scope>NUCLEOTIDE SEQUENCE [LARGE SCALE GENOMIC DNA]</scope>
    <source>
        <strain evidence="9 10">SDUM461004</strain>
    </source>
</reference>
<dbReference type="Proteomes" id="UP001243717">
    <property type="component" value="Unassembled WGS sequence"/>
</dbReference>
<dbReference type="RefSeq" id="WP_308985974.1">
    <property type="nucleotide sequence ID" value="NZ_JARXIC010000025.1"/>
</dbReference>
<dbReference type="EC" id="3.4.21.107" evidence="9"/>
<comment type="caution">
    <text evidence="9">The sequence shown here is derived from an EMBL/GenBank/DDBJ whole genome shotgun (WGS) entry which is preliminary data.</text>
</comment>
<organism evidence="9 10">
    <name type="scientific">Thalassobacterium sedimentorum</name>
    <dbReference type="NCBI Taxonomy" id="3041258"/>
    <lineage>
        <taxon>Bacteria</taxon>
        <taxon>Pseudomonadati</taxon>
        <taxon>Verrucomicrobiota</taxon>
        <taxon>Opitutia</taxon>
        <taxon>Puniceicoccales</taxon>
        <taxon>Coraliomargaritaceae</taxon>
        <taxon>Thalassobacterium</taxon>
    </lineage>
</organism>
<dbReference type="SUPFAM" id="SSF50156">
    <property type="entry name" value="PDZ domain-like"/>
    <property type="match status" value="2"/>
</dbReference>
<dbReference type="GO" id="GO:0016787">
    <property type="term" value="F:hydrolase activity"/>
    <property type="evidence" value="ECO:0007669"/>
    <property type="project" value="UniProtKB-KW"/>
</dbReference>
<dbReference type="InterPro" id="IPR009003">
    <property type="entry name" value="Peptidase_S1_PA"/>
</dbReference>
<keyword evidence="10" id="KW-1185">Reference proteome</keyword>
<feature type="signal peptide" evidence="7">
    <location>
        <begin position="1"/>
        <end position="20"/>
    </location>
</feature>
<evidence type="ECO:0000256" key="1">
    <source>
        <dbReference type="ARBA" id="ARBA00010541"/>
    </source>
</evidence>
<evidence type="ECO:0000256" key="6">
    <source>
        <dbReference type="ARBA" id="ARBA00022825"/>
    </source>
</evidence>
<dbReference type="InterPro" id="IPR001478">
    <property type="entry name" value="PDZ"/>
</dbReference>
<dbReference type="PANTHER" id="PTHR22939">
    <property type="entry name" value="SERINE PROTEASE FAMILY S1C HTRA-RELATED"/>
    <property type="match status" value="1"/>
</dbReference>
<dbReference type="PANTHER" id="PTHR22939:SF129">
    <property type="entry name" value="SERINE PROTEASE HTRA2, MITOCHONDRIAL"/>
    <property type="match status" value="1"/>
</dbReference>
<evidence type="ECO:0000313" key="10">
    <source>
        <dbReference type="Proteomes" id="UP001243717"/>
    </source>
</evidence>
<evidence type="ECO:0000256" key="5">
    <source>
        <dbReference type="ARBA" id="ARBA00022801"/>
    </source>
</evidence>
<keyword evidence="2" id="KW-0645">Protease</keyword>
<dbReference type="PROSITE" id="PS50106">
    <property type="entry name" value="PDZ"/>
    <property type="match status" value="1"/>
</dbReference>
<evidence type="ECO:0000256" key="7">
    <source>
        <dbReference type="SAM" id="SignalP"/>
    </source>
</evidence>
<keyword evidence="4" id="KW-0677">Repeat</keyword>
<dbReference type="SMART" id="SM00228">
    <property type="entry name" value="PDZ"/>
    <property type="match status" value="2"/>
</dbReference>
<dbReference type="SUPFAM" id="SSF50494">
    <property type="entry name" value="Trypsin-like serine proteases"/>
    <property type="match status" value="1"/>
</dbReference>
<feature type="domain" description="PDZ" evidence="8">
    <location>
        <begin position="294"/>
        <end position="370"/>
    </location>
</feature>
<dbReference type="Gene3D" id="2.30.42.10">
    <property type="match status" value="2"/>
</dbReference>
<dbReference type="CDD" id="cd10839">
    <property type="entry name" value="cpPDZ1_DegP-like"/>
    <property type="match status" value="1"/>
</dbReference>
<dbReference type="InterPro" id="IPR011782">
    <property type="entry name" value="Pept_S1C_Do"/>
</dbReference>
<keyword evidence="6" id="KW-0720">Serine protease</keyword>
<dbReference type="InterPro" id="IPR036034">
    <property type="entry name" value="PDZ_sf"/>
</dbReference>
<dbReference type="Gene3D" id="2.40.10.120">
    <property type="match status" value="1"/>
</dbReference>
<evidence type="ECO:0000259" key="8">
    <source>
        <dbReference type="PROSITE" id="PS50106"/>
    </source>
</evidence>
<feature type="chain" id="PRO_5047493625" evidence="7">
    <location>
        <begin position="21"/>
        <end position="480"/>
    </location>
</feature>
<keyword evidence="5 9" id="KW-0378">Hydrolase</keyword>
<accession>A0ABU1ALA0</accession>
<evidence type="ECO:0000256" key="3">
    <source>
        <dbReference type="ARBA" id="ARBA00022729"/>
    </source>
</evidence>
<dbReference type="InterPro" id="IPR001940">
    <property type="entry name" value="Peptidase_S1C"/>
</dbReference>
<sequence length="480" mass="51140">MKYATCLSLVSFFTLAPLFADEHSPLNAKVDTQPIQAEAGKPLVSYADVLDQATPSVVTVYTSQIVTVGQRQALPDFLRQFAQPLPRMDSSEGTARERKEPLGVGSGVIISEDGYIVTNHHVVQGMRGREADEIRVRLNDGSEYVASLVGSDSKTDVAVLKIEPENNVPAVTLADSDLIRVGDIVFAIGNPLDVGLTATQGIVSATGRNRQGAILGPGSYEDFIQTDASINLGNSGGALVDAWGRLVGINTAIVSGTGGSIGIGFAIPVNMVLNVASNLIESGEVPRGMLGLFPDDLTRDMADAFGLDSTRGALVNQVQEDSPAARGGVRHGDIIVKVDEREIDSATELRLVVSQILPGTEVQLTLIRQGELMVLPVTLGSLNGQMATLSGPLEGVTLQSLGADERERFSIPEGIEGVVIAEVRTDSPFVDKLDERMVILEVNDRPVRDVADLESSLVPNEQNRLYVWASGTKGFIVFKL</sequence>
<keyword evidence="3 7" id="KW-0732">Signal</keyword>
<dbReference type="NCBIfam" id="TIGR02037">
    <property type="entry name" value="degP_htrA_DO"/>
    <property type="match status" value="1"/>
</dbReference>
<protein>
    <submittedName>
        <fullName evidence="9">Do family serine endopeptidase</fullName>
        <ecNumber evidence="9">3.4.21.107</ecNumber>
    </submittedName>
</protein>
<proteinExistence type="inferred from homology"/>
<evidence type="ECO:0000313" key="9">
    <source>
        <dbReference type="EMBL" id="MDQ8195524.1"/>
    </source>
</evidence>
<evidence type="ECO:0000256" key="2">
    <source>
        <dbReference type="ARBA" id="ARBA00022670"/>
    </source>
</evidence>